<accession>A0ABW7QEY2</accession>
<comment type="caution">
    <text evidence="1">The sequence shown here is derived from an EMBL/GenBank/DDBJ whole genome shotgun (WGS) entry which is preliminary data.</text>
</comment>
<keyword evidence="2" id="KW-1185">Reference proteome</keyword>
<reference evidence="1 2" key="1">
    <citation type="submission" date="2024-10" db="EMBL/GenBank/DDBJ databases">
        <title>The Natural Products Discovery Center: Release of the First 8490 Sequenced Strains for Exploring Actinobacteria Biosynthetic Diversity.</title>
        <authorList>
            <person name="Kalkreuter E."/>
            <person name="Kautsar S.A."/>
            <person name="Yang D."/>
            <person name="Bader C.D."/>
            <person name="Teijaro C.N."/>
            <person name="Fluegel L."/>
            <person name="Davis C.M."/>
            <person name="Simpson J.R."/>
            <person name="Lauterbach L."/>
            <person name="Steele A.D."/>
            <person name="Gui C."/>
            <person name="Meng S."/>
            <person name="Li G."/>
            <person name="Viehrig K."/>
            <person name="Ye F."/>
            <person name="Su P."/>
            <person name="Kiefer A.F."/>
            <person name="Nichols A."/>
            <person name="Cepeda A.J."/>
            <person name="Yan W."/>
            <person name="Fan B."/>
            <person name="Jiang Y."/>
            <person name="Adhikari A."/>
            <person name="Zheng C.-J."/>
            <person name="Schuster L."/>
            <person name="Cowan T.M."/>
            <person name="Smanski M.J."/>
            <person name="Chevrette M.G."/>
            <person name="De Carvalho L.P.S."/>
            <person name="Shen B."/>
        </authorList>
    </citation>
    <scope>NUCLEOTIDE SEQUENCE [LARGE SCALE GENOMIC DNA]</scope>
    <source>
        <strain evidence="1 2">NPDC017990</strain>
    </source>
</reference>
<protein>
    <recommendedName>
        <fullName evidence="3">TetR family transcriptional regulator</fullName>
    </recommendedName>
</protein>
<dbReference type="Proteomes" id="UP001610818">
    <property type="component" value="Unassembled WGS sequence"/>
</dbReference>
<dbReference type="RefSeq" id="WP_397706773.1">
    <property type="nucleotide sequence ID" value="NZ_JBIRGN010000001.1"/>
</dbReference>
<name>A0ABW7QEY2_9ACTN</name>
<gene>
    <name evidence="1" type="ORF">ACH4F9_00685</name>
</gene>
<evidence type="ECO:0000313" key="2">
    <source>
        <dbReference type="Proteomes" id="UP001610818"/>
    </source>
</evidence>
<sequence length="99" mass="10543">MDDQEAAQEAASVAVLGLLRVLSQPGERTVMDRESYHVVMNALARIGASHGPDGQKHFLANLAGTAAGLLIMGAEATRTTPEALLDRFMLALHPDLGRH</sequence>
<proteinExistence type="predicted"/>
<organism evidence="1 2">
    <name type="scientific">Streptomyces longisporoflavus</name>
    <dbReference type="NCBI Taxonomy" id="28044"/>
    <lineage>
        <taxon>Bacteria</taxon>
        <taxon>Bacillati</taxon>
        <taxon>Actinomycetota</taxon>
        <taxon>Actinomycetes</taxon>
        <taxon>Kitasatosporales</taxon>
        <taxon>Streptomycetaceae</taxon>
        <taxon>Streptomyces</taxon>
    </lineage>
</organism>
<evidence type="ECO:0000313" key="1">
    <source>
        <dbReference type="EMBL" id="MFH8543508.1"/>
    </source>
</evidence>
<evidence type="ECO:0008006" key="3">
    <source>
        <dbReference type="Google" id="ProtNLM"/>
    </source>
</evidence>
<dbReference type="EMBL" id="JBIRGQ010000001">
    <property type="protein sequence ID" value="MFH8543508.1"/>
    <property type="molecule type" value="Genomic_DNA"/>
</dbReference>